<dbReference type="NCBIfam" id="TIGR01509">
    <property type="entry name" value="HAD-SF-IA-v3"/>
    <property type="match status" value="1"/>
</dbReference>
<keyword evidence="14" id="KW-1185">Reference proteome</keyword>
<dbReference type="OrthoDB" id="9807630at2"/>
<dbReference type="EMBL" id="SACT01000001">
    <property type="protein sequence ID" value="RVT53894.1"/>
    <property type="molecule type" value="Genomic_DNA"/>
</dbReference>
<dbReference type="InterPro" id="IPR037512">
    <property type="entry name" value="PGPase_prok"/>
</dbReference>
<evidence type="ECO:0000256" key="12">
    <source>
        <dbReference type="ARBA" id="ARBA00059247"/>
    </source>
</evidence>
<evidence type="ECO:0000256" key="3">
    <source>
        <dbReference type="ARBA" id="ARBA00004818"/>
    </source>
</evidence>
<comment type="function">
    <text evidence="12">Specifically catalyzes the dephosphorylation of 2-phosphoglycolate. Is involved in the dissimilation of the intracellular 2-phosphoglycolate formed during the DNA repair of 3'-phosphoglycolate ends, a major class of DNA lesions induced by oxidative stress.</text>
</comment>
<comment type="caution">
    <text evidence="13">The sequence shown here is derived from an EMBL/GenBank/DDBJ whole genome shotgun (WGS) entry which is preliminary data.</text>
</comment>
<dbReference type="PRINTS" id="PR00413">
    <property type="entry name" value="HADHALOGNASE"/>
</dbReference>
<evidence type="ECO:0000256" key="6">
    <source>
        <dbReference type="ARBA" id="ARBA00013078"/>
    </source>
</evidence>
<sequence length="229" mass="24632">MTFDLVCFDLDGTLVETAPEITDAVNDTLRAYGWPVVDEAQVARWIGHGTGALLVQAIARASGRTPELVRSSPELAAIGTVYDRYYAARCGTRSRLYPGVRETLAALRAQGTKLAIVTNKETRYTDRVLDAHDLRSPFDRIVCGDTLATRKPDPAGIEACLREFDVAPARALFVGDSAIDAATARRAGIVAWLLPWGYNGGEPVATCGPDRVIADFSPLLAPSAPKETT</sequence>
<evidence type="ECO:0000256" key="7">
    <source>
        <dbReference type="ARBA" id="ARBA00022567"/>
    </source>
</evidence>
<comment type="similarity">
    <text evidence="4">Belongs to the HAD-like hydrolase superfamily. CbbY/CbbZ/Gph/YieH family.</text>
</comment>
<evidence type="ECO:0000313" key="13">
    <source>
        <dbReference type="EMBL" id="RVT53894.1"/>
    </source>
</evidence>
<dbReference type="RefSeq" id="WP_128195520.1">
    <property type="nucleotide sequence ID" value="NZ_SACT01000001.1"/>
</dbReference>
<dbReference type="InterPro" id="IPR050155">
    <property type="entry name" value="HAD-like_hydrolase_sf"/>
</dbReference>
<dbReference type="GO" id="GO:0006281">
    <property type="term" value="P:DNA repair"/>
    <property type="evidence" value="ECO:0007669"/>
    <property type="project" value="TreeGrafter"/>
</dbReference>
<dbReference type="Pfam" id="PF13419">
    <property type="entry name" value="HAD_2"/>
    <property type="match status" value="1"/>
</dbReference>
<evidence type="ECO:0000256" key="9">
    <source>
        <dbReference type="ARBA" id="ARBA00022801"/>
    </source>
</evidence>
<dbReference type="InterPro" id="IPR023214">
    <property type="entry name" value="HAD_sf"/>
</dbReference>
<dbReference type="SFLD" id="SFLDG01135">
    <property type="entry name" value="C1.5.6:_HAD__Beta-PGM__Phospha"/>
    <property type="match status" value="1"/>
</dbReference>
<dbReference type="AlphaFoldDB" id="A0A437K0U2"/>
<accession>A0A437K0U2</accession>
<dbReference type="SFLD" id="SFLDS00003">
    <property type="entry name" value="Haloacid_Dehalogenase"/>
    <property type="match status" value="1"/>
</dbReference>
<gene>
    <name evidence="13" type="primary">gph</name>
    <name evidence="13" type="ORF">ENE75_03150</name>
</gene>
<proteinExistence type="inferred from homology"/>
<evidence type="ECO:0000256" key="10">
    <source>
        <dbReference type="ARBA" id="ARBA00022842"/>
    </source>
</evidence>
<dbReference type="SFLD" id="SFLDG01129">
    <property type="entry name" value="C1.5:_HAD__Beta-PGM__Phosphata"/>
    <property type="match status" value="1"/>
</dbReference>
<evidence type="ECO:0000256" key="5">
    <source>
        <dbReference type="ARBA" id="ARBA00011233"/>
    </source>
</evidence>
<dbReference type="GO" id="GO:0008967">
    <property type="term" value="F:phosphoglycolate phosphatase activity"/>
    <property type="evidence" value="ECO:0007669"/>
    <property type="project" value="UniProtKB-EC"/>
</dbReference>
<dbReference type="InterPro" id="IPR023198">
    <property type="entry name" value="PGP-like_dom2"/>
</dbReference>
<protein>
    <recommendedName>
        <fullName evidence="6">phosphoglycolate phosphatase</fullName>
        <ecNumber evidence="6">3.1.3.18</ecNumber>
    </recommendedName>
</protein>
<dbReference type="GO" id="GO:0046872">
    <property type="term" value="F:metal ion binding"/>
    <property type="evidence" value="ECO:0007669"/>
    <property type="project" value="UniProtKB-KW"/>
</dbReference>
<organism evidence="13 14">
    <name type="scientific">Rubrivivax albus</name>
    <dbReference type="NCBI Taxonomy" id="2499835"/>
    <lineage>
        <taxon>Bacteria</taxon>
        <taxon>Pseudomonadati</taxon>
        <taxon>Pseudomonadota</taxon>
        <taxon>Betaproteobacteria</taxon>
        <taxon>Burkholderiales</taxon>
        <taxon>Sphaerotilaceae</taxon>
        <taxon>Rubrivivax</taxon>
    </lineage>
</organism>
<dbReference type="PANTHER" id="PTHR43434">
    <property type="entry name" value="PHOSPHOGLYCOLATE PHOSPHATASE"/>
    <property type="match status" value="1"/>
</dbReference>
<dbReference type="GO" id="GO:0005829">
    <property type="term" value="C:cytosol"/>
    <property type="evidence" value="ECO:0007669"/>
    <property type="project" value="TreeGrafter"/>
</dbReference>
<comment type="cofactor">
    <cofactor evidence="2">
        <name>Mg(2+)</name>
        <dbReference type="ChEBI" id="CHEBI:18420"/>
    </cofactor>
</comment>
<comment type="pathway">
    <text evidence="3">Organic acid metabolism; glycolate biosynthesis; glycolate from 2-phosphoglycolate: step 1/1.</text>
</comment>
<dbReference type="Proteomes" id="UP000288178">
    <property type="component" value="Unassembled WGS sequence"/>
</dbReference>
<keyword evidence="7" id="KW-0113">Calvin cycle</keyword>
<evidence type="ECO:0000256" key="1">
    <source>
        <dbReference type="ARBA" id="ARBA00000830"/>
    </source>
</evidence>
<evidence type="ECO:0000256" key="4">
    <source>
        <dbReference type="ARBA" id="ARBA00006171"/>
    </source>
</evidence>
<dbReference type="Gene3D" id="3.40.50.1000">
    <property type="entry name" value="HAD superfamily/HAD-like"/>
    <property type="match status" value="1"/>
</dbReference>
<dbReference type="InterPro" id="IPR036412">
    <property type="entry name" value="HAD-like_sf"/>
</dbReference>
<dbReference type="EC" id="3.1.3.18" evidence="6"/>
<dbReference type="Gene3D" id="1.10.150.240">
    <property type="entry name" value="Putative phosphatase, domain 2"/>
    <property type="match status" value="1"/>
</dbReference>
<keyword evidence="9 13" id="KW-0378">Hydrolase</keyword>
<dbReference type="NCBIfam" id="TIGR01449">
    <property type="entry name" value="PGP_bact"/>
    <property type="match status" value="1"/>
</dbReference>
<reference evidence="13 14" key="1">
    <citation type="submission" date="2019-01" db="EMBL/GenBank/DDBJ databases">
        <authorList>
            <person name="Chen W.-M."/>
        </authorList>
    </citation>
    <scope>NUCLEOTIDE SEQUENCE [LARGE SCALE GENOMIC DNA]</scope>
    <source>
        <strain evidence="13 14">ICH-3</strain>
    </source>
</reference>
<name>A0A437K0U2_9BURK</name>
<dbReference type="NCBIfam" id="TIGR01549">
    <property type="entry name" value="HAD-SF-IA-v1"/>
    <property type="match status" value="1"/>
</dbReference>
<evidence type="ECO:0000313" key="14">
    <source>
        <dbReference type="Proteomes" id="UP000288178"/>
    </source>
</evidence>
<dbReference type="GO" id="GO:0019253">
    <property type="term" value="P:reductive pentose-phosphate cycle"/>
    <property type="evidence" value="ECO:0007669"/>
    <property type="project" value="UniProtKB-KW"/>
</dbReference>
<keyword evidence="8" id="KW-0479">Metal-binding</keyword>
<evidence type="ECO:0000256" key="2">
    <source>
        <dbReference type="ARBA" id="ARBA00001946"/>
    </source>
</evidence>
<keyword evidence="11" id="KW-0119">Carbohydrate metabolism</keyword>
<comment type="subunit">
    <text evidence="5">Homotrimer.</text>
</comment>
<dbReference type="PANTHER" id="PTHR43434:SF1">
    <property type="entry name" value="PHOSPHOGLYCOLATE PHOSPHATASE"/>
    <property type="match status" value="1"/>
</dbReference>
<evidence type="ECO:0000256" key="11">
    <source>
        <dbReference type="ARBA" id="ARBA00023277"/>
    </source>
</evidence>
<dbReference type="FunFam" id="3.40.50.1000:FF:000022">
    <property type="entry name" value="Phosphoglycolate phosphatase"/>
    <property type="match status" value="1"/>
</dbReference>
<dbReference type="SUPFAM" id="SSF56784">
    <property type="entry name" value="HAD-like"/>
    <property type="match status" value="1"/>
</dbReference>
<comment type="catalytic activity">
    <reaction evidence="1">
        <text>2-phosphoglycolate + H2O = glycolate + phosphate</text>
        <dbReference type="Rhea" id="RHEA:14369"/>
        <dbReference type="ChEBI" id="CHEBI:15377"/>
        <dbReference type="ChEBI" id="CHEBI:29805"/>
        <dbReference type="ChEBI" id="CHEBI:43474"/>
        <dbReference type="ChEBI" id="CHEBI:58033"/>
        <dbReference type="EC" id="3.1.3.18"/>
    </reaction>
</comment>
<dbReference type="InterPro" id="IPR006439">
    <property type="entry name" value="HAD-SF_hydro_IA"/>
</dbReference>
<dbReference type="InterPro" id="IPR041492">
    <property type="entry name" value="HAD_2"/>
</dbReference>
<keyword evidence="10" id="KW-0460">Magnesium</keyword>
<evidence type="ECO:0000256" key="8">
    <source>
        <dbReference type="ARBA" id="ARBA00022723"/>
    </source>
</evidence>